<dbReference type="SUPFAM" id="SSF110296">
    <property type="entry name" value="Oligoxyloglucan reducing end-specific cellobiohydrolase"/>
    <property type="match status" value="1"/>
</dbReference>
<keyword evidence="5" id="KW-1185">Reference proteome</keyword>
<dbReference type="eggNOG" id="COG4447">
    <property type="taxonomic scope" value="Bacteria"/>
</dbReference>
<evidence type="ECO:0000259" key="3">
    <source>
        <dbReference type="Pfam" id="PF15902"/>
    </source>
</evidence>
<name>A4A3H2_9GAMM</name>
<dbReference type="InterPro" id="IPR052025">
    <property type="entry name" value="Xyloglucanase_GH74"/>
</dbReference>
<reference evidence="4 5" key="1">
    <citation type="journal article" date="2007" name="Proc. Natl. Acad. Sci. U.S.A.">
        <title>Characterization of a marine gammaproteobacterium capable of aerobic anoxygenic photosynthesis.</title>
        <authorList>
            <person name="Fuchs B.M."/>
            <person name="Spring S."/>
            <person name="Teeling H."/>
            <person name="Quast C."/>
            <person name="Wulf J."/>
            <person name="Schattenhofer M."/>
            <person name="Yan S."/>
            <person name="Ferriera S."/>
            <person name="Johnson J."/>
            <person name="Glockner F.O."/>
            <person name="Amann R."/>
        </authorList>
    </citation>
    <scope>NUCLEOTIDE SEQUENCE [LARGE SCALE GENOMIC DNA]</scope>
    <source>
        <strain evidence="4">KT71</strain>
    </source>
</reference>
<keyword evidence="2" id="KW-1133">Transmembrane helix</keyword>
<dbReference type="InterPro" id="IPR036278">
    <property type="entry name" value="Sialidase_sf"/>
</dbReference>
<dbReference type="CDD" id="cd15482">
    <property type="entry name" value="Sialidase_non-viral"/>
    <property type="match status" value="2"/>
</dbReference>
<dbReference type="PANTHER" id="PTHR43739">
    <property type="entry name" value="XYLOGLUCANASE (EUROFUNG)"/>
    <property type="match status" value="1"/>
</dbReference>
<keyword evidence="2" id="KW-0812">Transmembrane</keyword>
<accession>A4A3H2</accession>
<keyword evidence="2" id="KW-0472">Membrane</keyword>
<evidence type="ECO:0000256" key="1">
    <source>
        <dbReference type="ARBA" id="ARBA00022737"/>
    </source>
</evidence>
<dbReference type="Gene3D" id="2.130.10.10">
    <property type="entry name" value="YVTN repeat-like/Quinoprotein amine dehydrogenase"/>
    <property type="match status" value="5"/>
</dbReference>
<feature type="domain" description="Sortilin N-terminal" evidence="3">
    <location>
        <begin position="151"/>
        <end position="276"/>
    </location>
</feature>
<reference evidence="4 5" key="2">
    <citation type="journal article" date="2009" name="PLoS ONE">
        <title>The photosynthetic apparatus and its regulation in the aerobic gammaproteobacterium Congregibacter litoralis gen. nov., sp. nov.</title>
        <authorList>
            <person name="Spring S."/>
            <person name="Lunsdorf H."/>
            <person name="Fuchs B.M."/>
            <person name="Tindall B.J."/>
        </authorList>
    </citation>
    <scope>NUCLEOTIDE SEQUENCE [LARGE SCALE GENOMIC DNA]</scope>
    <source>
        <strain evidence="4">KT71</strain>
    </source>
</reference>
<sequence length="1066" mass="118013">MNSTGAALHFPTNRDSDYTIMRPSFFPAFPAFPFFPGFLFCLLLTGLCFSSVALSQPSLQLPLRSIGPAGMSGRITSIAVNPGNKNIWYIGSASGGLWKTVNAGITFDPVFDRQPVQSIGAVAIAPSEPDVIYAGTGEGNPRNSQSSGNGLYKSIDGGTSWTHLGLEQSRNIHRLIVHPDNKDIVWAGVLGDPFNPSDVRGVYKSEDGGLTWARVLYSNDRSGAADLIMDPKNPDKLIATLWEYRRSPWDSASGGSGSGLYVSLDGGDSWSEVEESAGLPAKPYGRIGVAIAPSQTDRVYALIESQKNALYRSDDGGISWTMINSETIGSRPFYFSELHVDTQNPDRVYNLYSRLARSENGGEAFEVIEDWGREVHADHHAFWIDPDDSSFIIDGTDGGLYWSRDRGEHWRFAENLPLGQFYHITVDDEVPYRVYGGLQDNGTWYGPSEVWSRAGIRNSYWRELAFNDGFDVVLEPERGPWVYALWQGGMLVRVNRETGQRKTIMPVDEGEPLRFNWNTGIAADPFQPGTLYIGSQFVHKSTDRGASWSRLSPDLTTDDPAKQRQQASGGLSIDATAAENHTSITVIAPSKRSEGLLWVGSDDGKLHLTRDGGKSWTDLTAKLKGAPPAGWIKQILPSSYAANEAFVVIDNHLQGDVRPYLFYTRDYGATWENLLENQALPSYALSFVQDPVEPRLMFLGTEYGLYVSLDGGGSWEQWLEGYPSVSTMDMTIQRREGDLVIASFGRSIWILDDLTPWRALAADPTLRDEPLQLFAPPATYQPVIDQAPGQRLSPDHLFAGDNNAREALISFWVGDPSIKSVSFTVSIEGQLVREWEQPVAQGMNRTSWNLQWAGQAIYGPLMSPVLEQPLAAPGRYQLQMTAGEISQTRDLTLLADPKVSFDAEHYADNLAFRQKIESLQRQSKDVLQVLECMELQLTGMEGKLAPSAVADLQQDIVDVWELIDFRDFQGVISDSDRLSHRLNQAFYYTHSPYEALTSNDRNLGQSLEKQTQRVLEAFSSLVTEAWMPRTGALDLSDAGAAGDRCCIESGDLKHPAVNQSARCKRE</sequence>
<dbReference type="InterPro" id="IPR015943">
    <property type="entry name" value="WD40/YVTN_repeat-like_dom_sf"/>
</dbReference>
<dbReference type="SUPFAM" id="SSF50939">
    <property type="entry name" value="Sialidases"/>
    <property type="match status" value="1"/>
</dbReference>
<dbReference type="EMBL" id="AAOA02000001">
    <property type="protein sequence ID" value="EAQ99245.2"/>
    <property type="molecule type" value="Genomic_DNA"/>
</dbReference>
<protein>
    <recommendedName>
        <fullName evidence="3">Sortilin N-terminal domain-containing protein</fullName>
    </recommendedName>
</protein>
<dbReference type="Pfam" id="PF15902">
    <property type="entry name" value="Sortilin-Vps10"/>
    <property type="match status" value="1"/>
</dbReference>
<keyword evidence="1" id="KW-0677">Repeat</keyword>
<feature type="transmembrane region" description="Helical" evidence="2">
    <location>
        <begin position="31"/>
        <end position="54"/>
    </location>
</feature>
<dbReference type="Proteomes" id="UP000019205">
    <property type="component" value="Chromosome"/>
</dbReference>
<dbReference type="InterPro" id="IPR031778">
    <property type="entry name" value="Sortilin_N"/>
</dbReference>
<organism evidence="4 5">
    <name type="scientific">Congregibacter litoralis KT71</name>
    <dbReference type="NCBI Taxonomy" id="314285"/>
    <lineage>
        <taxon>Bacteria</taxon>
        <taxon>Pseudomonadati</taxon>
        <taxon>Pseudomonadota</taxon>
        <taxon>Gammaproteobacteria</taxon>
        <taxon>Cellvibrionales</taxon>
        <taxon>Halieaceae</taxon>
        <taxon>Congregibacter</taxon>
    </lineage>
</organism>
<gene>
    <name evidence="4" type="ORF">KT71_16286</name>
</gene>
<dbReference type="GO" id="GO:0010411">
    <property type="term" value="P:xyloglucan metabolic process"/>
    <property type="evidence" value="ECO:0007669"/>
    <property type="project" value="TreeGrafter"/>
</dbReference>
<evidence type="ECO:0000313" key="4">
    <source>
        <dbReference type="EMBL" id="EAQ99245.2"/>
    </source>
</evidence>
<dbReference type="HOGENOM" id="CLU_004847_0_0_6"/>
<comment type="caution">
    <text evidence="4">The sequence shown here is derived from an EMBL/GenBank/DDBJ whole genome shotgun (WGS) entry which is preliminary data.</text>
</comment>
<proteinExistence type="predicted"/>
<dbReference type="STRING" id="314285.KT71_16286"/>
<evidence type="ECO:0000256" key="2">
    <source>
        <dbReference type="SAM" id="Phobius"/>
    </source>
</evidence>
<dbReference type="AlphaFoldDB" id="A4A3H2"/>
<evidence type="ECO:0000313" key="5">
    <source>
        <dbReference type="Proteomes" id="UP000019205"/>
    </source>
</evidence>
<dbReference type="PANTHER" id="PTHR43739:SF5">
    <property type="entry name" value="EXO-ALPHA-SIALIDASE"/>
    <property type="match status" value="1"/>
</dbReference>